<dbReference type="InterPro" id="IPR050302">
    <property type="entry name" value="Rab_GAP_TBC_domain"/>
</dbReference>
<feature type="region of interest" description="Disordered" evidence="1">
    <location>
        <begin position="219"/>
        <end position="239"/>
    </location>
</feature>
<dbReference type="AlphaFoldDB" id="A0A078A583"/>
<gene>
    <name evidence="3" type="primary">Contig19233.g20392</name>
    <name evidence="3" type="ORF">STYLEM_6345</name>
</gene>
<evidence type="ECO:0000259" key="2">
    <source>
        <dbReference type="PROSITE" id="PS50086"/>
    </source>
</evidence>
<dbReference type="EMBL" id="CCKQ01006093">
    <property type="protein sequence ID" value="CDW77385.1"/>
    <property type="molecule type" value="Genomic_DNA"/>
</dbReference>
<feature type="compositionally biased region" description="Low complexity" evidence="1">
    <location>
        <begin position="1153"/>
        <end position="1163"/>
    </location>
</feature>
<dbReference type="SUPFAM" id="SSF47923">
    <property type="entry name" value="Ypt/Rab-GAP domain of gyp1p"/>
    <property type="match status" value="2"/>
</dbReference>
<accession>A0A078A583</accession>
<feature type="region of interest" description="Disordered" evidence="1">
    <location>
        <begin position="723"/>
        <end position="745"/>
    </location>
</feature>
<dbReference type="PANTHER" id="PTHR47219">
    <property type="entry name" value="RAB GTPASE-ACTIVATING PROTEIN 1-LIKE"/>
    <property type="match status" value="1"/>
</dbReference>
<dbReference type="Gene3D" id="1.10.8.270">
    <property type="entry name" value="putative rabgap domain of human tbc1 domain family member 14 like domains"/>
    <property type="match status" value="1"/>
</dbReference>
<keyword evidence="4" id="KW-1185">Reference proteome</keyword>
<feature type="compositionally biased region" description="Basic residues" evidence="1">
    <location>
        <begin position="1"/>
        <end position="13"/>
    </location>
</feature>
<dbReference type="GO" id="GO:0031267">
    <property type="term" value="F:small GTPase binding"/>
    <property type="evidence" value="ECO:0007669"/>
    <property type="project" value="TreeGrafter"/>
</dbReference>
<feature type="domain" description="Rab-GAP TBC" evidence="2">
    <location>
        <begin position="914"/>
        <end position="1070"/>
    </location>
</feature>
<feature type="compositionally biased region" description="Polar residues" evidence="1">
    <location>
        <begin position="30"/>
        <end position="46"/>
    </location>
</feature>
<sequence>MMIKQKTKNHSKHGTSISSTINYDKPEVNLLTQGSQPQPKKLVNKNTRSKPNIKKQGAGTGLTTIEVDLRTKINDNTNLTSRKNTVYQYSLEQTPLFNQNQLLSKQGSQNSDYKPMATEEKVEKIIQVEKLKHSSQSISSNGGGATARKKESMRIFKSTHNAPGTLKSFTNSNQHQHLDLSPIATTNQNGINNQNFSGSNLAAMNNTHTQINTYTHSEENYANNSSSDQRQASEASSRDSDIVMVYNQDIFHNQNNSVTSNKVQVNLDNTDHRSYQSQNQDLLRLITQQRKLSNDNTSNTYKQFQSTNAGSITSKSIRNNMNPNQMTSPQSMDKSNQSVYLMNHLSPHSSFKQLTASTTTNKTNQNTVTNNDNTIQLNNSLGNGQQSEITQQIVYPQLITVSGGQISNFAYHASSPQPQRRGTAMISAKEPSIQKNPTITFNQSQRNIGNEIIVQQNLTNTVSHQKNQSQQNVSSSVGLESQRKKMYNNSNVSLNVNPKTSQVFSTFGHNNQKHQQNQHNNQLSIQSSTSNYYNGTKLALFSDRQQQTAKNQPNKQTLSQNFSNYGNLKQKSDIIGREIAVQSFRDKDHNKPNVLQKTDSNPFEVNDTLVEQDLIQKMQQKQQQKLIQDRIQREQIKTVRNNDFNNKRVLVNSSYNGNLSSQLQNLAINSEKRLDQTVSEQQHIVFRTKFNDNISNRNAILTSFGGQSKPQDLSDNRYSKTIQLENVQDDPNEDEQEQEGGLSSKRIFKSAERSFRLQNNAGEYLYNNQIGFDNWSPGVDRGAREFFQKQNSGQDSLDTMRRGISIAPGSLNISKIENSESLLNNSNGWVKLNQQQSNEERGFSISNIKNSIFSKISNIFSQNQEQELQRPKEPKYPCKCGAHSKYPYLCKEAFSWYSRYNKTSLEDYQKLKESYQLLLKENVEKETENQIQRDLCRTFPNHDYFKEGSKGIEKLRRVLTAFSNYDHQVDYVQGMNFIVASLIYHANEVMAFWLFVSLIEDCELRDIYMHGLPGLFKHSQIIYILIMENLQQVHSHFVEMYASDWIFGLFASVIPLEKMSAFFSKFYQFKWIFFYKLILSILKFLEKELLQEDELWNILNQIKSQTHLNTAAISGQSSAVKNSKKKKSKQRNALENSQNYDEDSRYRQRDGDSNSNSNGLNLNTDEDSGDEEQSGKVVSFFKKLFQKQEIDMWQMLIERSMKEWTFNENQINKLLHTWDPEKNIFTD</sequence>
<feature type="compositionally biased region" description="Basic and acidic residues" evidence="1">
    <location>
        <begin position="1142"/>
        <end position="1152"/>
    </location>
</feature>
<dbReference type="PROSITE" id="PS50086">
    <property type="entry name" value="TBC_RABGAP"/>
    <property type="match status" value="1"/>
</dbReference>
<dbReference type="InParanoid" id="A0A078A583"/>
<dbReference type="Pfam" id="PF00566">
    <property type="entry name" value="RabGAP-TBC"/>
    <property type="match status" value="1"/>
</dbReference>
<proteinExistence type="predicted"/>
<evidence type="ECO:0000313" key="3">
    <source>
        <dbReference type="EMBL" id="CDW77385.1"/>
    </source>
</evidence>
<name>A0A078A583_STYLE</name>
<dbReference type="PANTHER" id="PTHR47219:SF20">
    <property type="entry name" value="TBC1 DOMAIN FAMILY MEMBER 2B"/>
    <property type="match status" value="1"/>
</dbReference>
<dbReference type="InterPro" id="IPR035969">
    <property type="entry name" value="Rab-GAP_TBC_sf"/>
</dbReference>
<dbReference type="OMA" id="MISAKEP"/>
<organism evidence="3 4">
    <name type="scientific">Stylonychia lemnae</name>
    <name type="common">Ciliate</name>
    <dbReference type="NCBI Taxonomy" id="5949"/>
    <lineage>
        <taxon>Eukaryota</taxon>
        <taxon>Sar</taxon>
        <taxon>Alveolata</taxon>
        <taxon>Ciliophora</taxon>
        <taxon>Intramacronucleata</taxon>
        <taxon>Spirotrichea</taxon>
        <taxon>Stichotrichia</taxon>
        <taxon>Sporadotrichida</taxon>
        <taxon>Oxytrichidae</taxon>
        <taxon>Stylonychinae</taxon>
        <taxon>Stylonychia</taxon>
    </lineage>
</organism>
<evidence type="ECO:0000256" key="1">
    <source>
        <dbReference type="SAM" id="MobiDB-lite"/>
    </source>
</evidence>
<feature type="region of interest" description="Disordered" evidence="1">
    <location>
        <begin position="1"/>
        <end position="59"/>
    </location>
</feature>
<reference evidence="3 4" key="1">
    <citation type="submission" date="2014-06" db="EMBL/GenBank/DDBJ databases">
        <authorList>
            <person name="Swart Estienne"/>
        </authorList>
    </citation>
    <scope>NUCLEOTIDE SEQUENCE [LARGE SCALE GENOMIC DNA]</scope>
    <source>
        <strain evidence="3 4">130c</strain>
    </source>
</reference>
<dbReference type="Gene3D" id="1.10.472.80">
    <property type="entry name" value="Ypt/Rab-GAP domain of gyp1p, domain 3"/>
    <property type="match status" value="1"/>
</dbReference>
<feature type="region of interest" description="Disordered" evidence="1">
    <location>
        <begin position="1115"/>
        <end position="1173"/>
    </location>
</feature>
<protein>
    <submittedName>
        <fullName evidence="3">Tbc domain containing protein</fullName>
    </submittedName>
</protein>
<dbReference type="InterPro" id="IPR000195">
    <property type="entry name" value="Rab-GAP-TBC_dom"/>
</dbReference>
<evidence type="ECO:0000313" key="4">
    <source>
        <dbReference type="Proteomes" id="UP000039865"/>
    </source>
</evidence>
<feature type="region of interest" description="Disordered" evidence="1">
    <location>
        <begin position="544"/>
        <end position="564"/>
    </location>
</feature>
<dbReference type="GO" id="GO:0005096">
    <property type="term" value="F:GTPase activator activity"/>
    <property type="evidence" value="ECO:0007669"/>
    <property type="project" value="TreeGrafter"/>
</dbReference>
<feature type="compositionally biased region" description="Polar residues" evidence="1">
    <location>
        <begin position="219"/>
        <end position="235"/>
    </location>
</feature>
<feature type="compositionally biased region" description="Acidic residues" evidence="1">
    <location>
        <begin position="727"/>
        <end position="738"/>
    </location>
</feature>
<dbReference type="FunFam" id="1.10.8.270:FF:000016">
    <property type="entry name" value="TBC1 domain family member 2A"/>
    <property type="match status" value="1"/>
</dbReference>
<dbReference type="Proteomes" id="UP000039865">
    <property type="component" value="Unassembled WGS sequence"/>
</dbReference>
<dbReference type="SMART" id="SM00164">
    <property type="entry name" value="TBC"/>
    <property type="match status" value="1"/>
</dbReference>
<dbReference type="OrthoDB" id="313278at2759"/>